<dbReference type="EMBL" id="JARKIF010000001">
    <property type="protein sequence ID" value="KAJ7651371.1"/>
    <property type="molecule type" value="Genomic_DNA"/>
</dbReference>
<comment type="caution">
    <text evidence="1">The sequence shown here is derived from an EMBL/GenBank/DDBJ whole genome shotgun (WGS) entry which is preliminary data.</text>
</comment>
<accession>A0AAD7FZI2</accession>
<reference evidence="1" key="1">
    <citation type="submission" date="2023-03" db="EMBL/GenBank/DDBJ databases">
        <title>Massive genome expansion in bonnet fungi (Mycena s.s.) driven by repeated elements and novel gene families across ecological guilds.</title>
        <authorList>
            <consortium name="Lawrence Berkeley National Laboratory"/>
            <person name="Harder C.B."/>
            <person name="Miyauchi S."/>
            <person name="Viragh M."/>
            <person name="Kuo A."/>
            <person name="Thoen E."/>
            <person name="Andreopoulos B."/>
            <person name="Lu D."/>
            <person name="Skrede I."/>
            <person name="Drula E."/>
            <person name="Henrissat B."/>
            <person name="Morin E."/>
            <person name="Kohler A."/>
            <person name="Barry K."/>
            <person name="LaButti K."/>
            <person name="Morin E."/>
            <person name="Salamov A."/>
            <person name="Lipzen A."/>
            <person name="Mereny Z."/>
            <person name="Hegedus B."/>
            <person name="Baldrian P."/>
            <person name="Stursova M."/>
            <person name="Weitz H."/>
            <person name="Taylor A."/>
            <person name="Grigoriev I.V."/>
            <person name="Nagy L.G."/>
            <person name="Martin F."/>
            <person name="Kauserud H."/>
        </authorList>
    </citation>
    <scope>NUCLEOTIDE SEQUENCE</scope>
    <source>
        <strain evidence="1">9284</strain>
    </source>
</reference>
<gene>
    <name evidence="1" type="ORF">FB45DRAFT_890377</name>
</gene>
<evidence type="ECO:0000313" key="2">
    <source>
        <dbReference type="Proteomes" id="UP001221142"/>
    </source>
</evidence>
<dbReference type="Proteomes" id="UP001221142">
    <property type="component" value="Unassembled WGS sequence"/>
</dbReference>
<sequence length="298" mass="34015">MEDEPRLPPELERAIFELVAISWPVFIPNLLLVASRVRYWVHPLLHRTLTINAPTIPGLPPSSVATFTHIQQTHPELLRGVKNLMILHLDTIETDTILSACPNVQNLYILLPGRPAVQRRTALDAMPLRHLYCELDDIGIVSNKDIFSSTLFGGLTHLELYDIEDEEEYWTGLAALPRLTHLAFDTFATYLAARYKEVLERKKDLKALIVLRRPSARHAQITVEDKRFVMMPLENYTRDWQCGVLYGDDFWARADKFIAGRIAGLPPPDAQYPFYLSEDGSADPLPSPTFDRSNLRFI</sequence>
<proteinExistence type="predicted"/>
<organism evidence="1 2">
    <name type="scientific">Roridomyces roridus</name>
    <dbReference type="NCBI Taxonomy" id="1738132"/>
    <lineage>
        <taxon>Eukaryota</taxon>
        <taxon>Fungi</taxon>
        <taxon>Dikarya</taxon>
        <taxon>Basidiomycota</taxon>
        <taxon>Agaricomycotina</taxon>
        <taxon>Agaricomycetes</taxon>
        <taxon>Agaricomycetidae</taxon>
        <taxon>Agaricales</taxon>
        <taxon>Marasmiineae</taxon>
        <taxon>Mycenaceae</taxon>
        <taxon>Roridomyces</taxon>
    </lineage>
</organism>
<name>A0AAD7FZI2_9AGAR</name>
<keyword evidence="2" id="KW-1185">Reference proteome</keyword>
<dbReference type="AlphaFoldDB" id="A0AAD7FZI2"/>
<protein>
    <submittedName>
        <fullName evidence="1">Uncharacterized protein</fullName>
    </submittedName>
</protein>
<evidence type="ECO:0000313" key="1">
    <source>
        <dbReference type="EMBL" id="KAJ7651371.1"/>
    </source>
</evidence>